<accession>A0A0C1YRZ5</accession>
<name>A0A0C1YRZ5_9VIBR</name>
<evidence type="ECO:0000259" key="3">
    <source>
        <dbReference type="Pfam" id="PF04471"/>
    </source>
</evidence>
<feature type="domain" description="DNA topoisomerase type IA zn finger" evidence="2">
    <location>
        <begin position="233"/>
        <end position="269"/>
    </location>
</feature>
<feature type="domain" description="Restriction endonuclease type IV Mrr" evidence="3">
    <location>
        <begin position="100"/>
        <end position="209"/>
    </location>
</feature>
<dbReference type="PANTHER" id="PTHR30015">
    <property type="entry name" value="MRR RESTRICTION SYSTEM PROTEIN"/>
    <property type="match status" value="1"/>
</dbReference>
<dbReference type="InterPro" id="IPR013498">
    <property type="entry name" value="Topo_IA_Znf"/>
</dbReference>
<keyword evidence="1" id="KW-0472">Membrane</keyword>
<dbReference type="Gene3D" id="3.30.65.10">
    <property type="entry name" value="Bacterial Topoisomerase I, domain 1"/>
    <property type="match status" value="1"/>
</dbReference>
<dbReference type="EMBL" id="JPRD01000071">
    <property type="protein sequence ID" value="KIF46844.1"/>
    <property type="molecule type" value="Genomic_DNA"/>
</dbReference>
<dbReference type="SUPFAM" id="SSF52980">
    <property type="entry name" value="Restriction endonuclease-like"/>
    <property type="match status" value="1"/>
</dbReference>
<keyword evidence="1" id="KW-0812">Transmembrane</keyword>
<dbReference type="GO" id="GO:0005694">
    <property type="term" value="C:chromosome"/>
    <property type="evidence" value="ECO:0007669"/>
    <property type="project" value="InterPro"/>
</dbReference>
<dbReference type="GO" id="GO:0006265">
    <property type="term" value="P:DNA topological change"/>
    <property type="evidence" value="ECO:0007669"/>
    <property type="project" value="InterPro"/>
</dbReference>
<dbReference type="GO" id="GO:0003916">
    <property type="term" value="F:DNA topoisomerase activity"/>
    <property type="evidence" value="ECO:0007669"/>
    <property type="project" value="InterPro"/>
</dbReference>
<sequence>MARKSDGIIWHLMDAPWWLSVILSIGVYVALSYVLPELAASSNNFVFHAIAPNLSMFAPYFALLFFIPAPIAFFKQFQRRQRYRTTTSHIRSRRVTTPFHQLSWLEFESYVGEYFKHQGYTVKQSFSQKPDGGIDIWLTKDGELSLVQCKHWKAKKVGIQVLREMYGVMIEHHASKMIIVTSGDFTSEAIAYAQDKRLWLVNGSELVHIIEDGRSFENKPPKPTSDVKPVPKVCPNCQSILVKRVAKRGVNKGKAFYGCTSFPTCRYTIDYSKPN</sequence>
<dbReference type="Gene3D" id="3.40.1350.10">
    <property type="match status" value="1"/>
</dbReference>
<evidence type="ECO:0000259" key="2">
    <source>
        <dbReference type="Pfam" id="PF01396"/>
    </source>
</evidence>
<dbReference type="InterPro" id="IPR052906">
    <property type="entry name" value="Type_IV_Methyl-Rstrct_Enzyme"/>
</dbReference>
<dbReference type="PANTHER" id="PTHR30015:SF7">
    <property type="entry name" value="TYPE IV METHYL-DIRECTED RESTRICTION ENZYME ECOKMRR"/>
    <property type="match status" value="1"/>
</dbReference>
<dbReference type="InterPro" id="IPR011335">
    <property type="entry name" value="Restrct_endonuc-II-like"/>
</dbReference>
<dbReference type="RefSeq" id="WP_020195409.1">
    <property type="nucleotide sequence ID" value="NZ_BAOH01000021.1"/>
</dbReference>
<dbReference type="InterPro" id="IPR011856">
    <property type="entry name" value="tRNA_endonuc-like_dom_sf"/>
</dbReference>
<feature type="transmembrane region" description="Helical" evidence="1">
    <location>
        <begin position="54"/>
        <end position="74"/>
    </location>
</feature>
<evidence type="ECO:0000313" key="5">
    <source>
        <dbReference type="Proteomes" id="UP000031586"/>
    </source>
</evidence>
<dbReference type="Pfam" id="PF01396">
    <property type="entry name" value="Zn_ribbon_Top1"/>
    <property type="match status" value="1"/>
</dbReference>
<dbReference type="PATRIC" id="fig|1229493.5.peg.5522"/>
<dbReference type="Pfam" id="PF04471">
    <property type="entry name" value="Mrr_cat"/>
    <property type="match status" value="1"/>
</dbReference>
<gene>
    <name evidence="4" type="ORF">H735_28500</name>
</gene>
<dbReference type="AlphaFoldDB" id="A0A0C1YRZ5"/>
<dbReference type="GO" id="GO:0003677">
    <property type="term" value="F:DNA binding"/>
    <property type="evidence" value="ECO:0007669"/>
    <property type="project" value="InterPro"/>
</dbReference>
<dbReference type="InterPro" id="IPR007560">
    <property type="entry name" value="Restrct_endonuc_IV_Mrr"/>
</dbReference>
<dbReference type="GO" id="GO:0009307">
    <property type="term" value="P:DNA restriction-modification system"/>
    <property type="evidence" value="ECO:0007669"/>
    <property type="project" value="InterPro"/>
</dbReference>
<evidence type="ECO:0000256" key="1">
    <source>
        <dbReference type="SAM" id="Phobius"/>
    </source>
</evidence>
<keyword evidence="1" id="KW-1133">Transmembrane helix</keyword>
<evidence type="ECO:0000313" key="4">
    <source>
        <dbReference type="EMBL" id="KIF46844.1"/>
    </source>
</evidence>
<comment type="caution">
    <text evidence="4">The sequence shown here is derived from an EMBL/GenBank/DDBJ whole genome shotgun (WGS) entry which is preliminary data.</text>
</comment>
<proteinExistence type="predicted"/>
<protein>
    <submittedName>
        <fullName evidence="4">Membrane protein</fullName>
    </submittedName>
</protein>
<feature type="transmembrane region" description="Helical" evidence="1">
    <location>
        <begin position="12"/>
        <end position="34"/>
    </location>
</feature>
<dbReference type="Proteomes" id="UP000031586">
    <property type="component" value="Unassembled WGS sequence"/>
</dbReference>
<reference evidence="4 5" key="1">
    <citation type="submission" date="2014-07" db="EMBL/GenBank/DDBJ databases">
        <title>Unique and conserved regions in Vibrio harveyi and related species in comparison with the shrimp pathogen Vibrio harveyi CAIM 1792.</title>
        <authorList>
            <person name="Espinoza-Valles I."/>
            <person name="Vora G."/>
            <person name="Leekitcharoenphon P."/>
            <person name="Ussery D."/>
            <person name="Hoj L."/>
            <person name="Gomez-Gil B."/>
        </authorList>
    </citation>
    <scope>NUCLEOTIDE SEQUENCE [LARGE SCALE GENOMIC DNA]</scope>
    <source>
        <strain evidence="5">CAIM 1854 / LMG 25443</strain>
    </source>
</reference>
<dbReference type="SUPFAM" id="SSF57783">
    <property type="entry name" value="Zinc beta-ribbon"/>
    <property type="match status" value="1"/>
</dbReference>
<organism evidence="4 5">
    <name type="scientific">Vibrio owensii CAIM 1854 = LMG 25443</name>
    <dbReference type="NCBI Taxonomy" id="1229493"/>
    <lineage>
        <taxon>Bacteria</taxon>
        <taxon>Pseudomonadati</taxon>
        <taxon>Pseudomonadota</taxon>
        <taxon>Gammaproteobacteria</taxon>
        <taxon>Vibrionales</taxon>
        <taxon>Vibrionaceae</taxon>
        <taxon>Vibrio</taxon>
    </lineage>
</organism>
<dbReference type="GO" id="GO:0015666">
    <property type="term" value="F:restriction endodeoxyribonuclease activity"/>
    <property type="evidence" value="ECO:0007669"/>
    <property type="project" value="TreeGrafter"/>
</dbReference>